<evidence type="ECO:0000256" key="5">
    <source>
        <dbReference type="ARBA" id="ARBA00022737"/>
    </source>
</evidence>
<dbReference type="SUPFAM" id="SSF48452">
    <property type="entry name" value="TPR-like"/>
    <property type="match status" value="3"/>
</dbReference>
<protein>
    <submittedName>
        <fullName evidence="12">Uncharacterized protein LOC136075178 isoform X6</fullName>
    </submittedName>
</protein>
<dbReference type="SUPFAM" id="SSF52540">
    <property type="entry name" value="P-loop containing nucleoside triphosphate hydrolases"/>
    <property type="match status" value="1"/>
</dbReference>
<sequence>MTSNQEDCHKFSCFTGIQSFSENLFSRKKLLCEIQDYFLQDANEPALVLYGMSGVGKTHIARKYCEISYNFYKNVVWIDAAFAMLQTSMRNHCQILGFEVQDSKGDYFDIKVIVGKIHNYYKNEKTLYVFDNVDDESVKNLSMYISKKPNSFTLITSQWRTWSNNVNQMFVDVFSSEEAFAYVKNNTRESSDENIRNLIKELGYHPFAISQAIKYINIYKVSIEKYIDRYRSKPAEILDNNNFPTEEESKSAIKAINLVLIKLEKTQPFLFKLLNCLSHCDGQNISKQFITQISNQMETNDESLIDEAIGLLISYSLLNCFDDKKYTMHELTQLTCKCFQKRNSNTNTYLDLIENYFKVELNNVKDHIDYGNDFVFHFIFMFRTNGKRFSETFHHLTTSIKKLLVCKGLFEEAIEILKIVKNFNTETYGENNKITLLTKHNIASCLDDMGKYNEALEIYYSVDKIQTEILGINHPSTMTTKHNIANCLNRMGKYNEALEIYYSVDKIQTEILGINHPSTMATKHNIALCLNNMGKYNEALEIYYSVDKIKTEILGINHPDTMITKHNIALCLNRMGKYNEALEIYYSVDKIQTEILGINHPSTMTTKHNIALCLNNMGKYNEALEIYYSVDKIKTEILGINHPDTMTTKHNIASCLDNMGKYNEALEIYYSVDKIQTEILGINHPSTMTTKHNIASCLNRMGKYNEALEIYYSVDKIQTEILGINHPSTMATKHNIALCLNNMGKYNEALEIYYSVDKIKTEILGINHPSTMTTKNNIAFCLDNMGKYNEALEIYYSVDKIETEILGINHPSTMTTKHNIASCLDDMGKYNDALEIYYSVDKIQTEILGINHPSTMATKRNIAICLNNLETKRASCLII</sequence>
<dbReference type="GeneID" id="136075178"/>
<comment type="similarity">
    <text evidence="2">Belongs to the kinesin light chain family.</text>
</comment>
<keyword evidence="11" id="KW-1185">Reference proteome</keyword>
<keyword evidence="8" id="KW-0505">Motor protein</keyword>
<dbReference type="Pfam" id="PF00931">
    <property type="entry name" value="NB-ARC"/>
    <property type="match status" value="1"/>
</dbReference>
<name>A0ABM4B4C1_HYDVU</name>
<dbReference type="PRINTS" id="PR00381">
    <property type="entry name" value="KINESINLIGHT"/>
</dbReference>
<dbReference type="InterPro" id="IPR019734">
    <property type="entry name" value="TPR_rpt"/>
</dbReference>
<dbReference type="PANTHER" id="PTHR45783">
    <property type="entry name" value="KINESIN LIGHT CHAIN"/>
    <property type="match status" value="1"/>
</dbReference>
<evidence type="ECO:0000313" key="11">
    <source>
        <dbReference type="Proteomes" id="UP001652625"/>
    </source>
</evidence>
<dbReference type="InterPro" id="IPR027417">
    <property type="entry name" value="P-loop_NTPase"/>
</dbReference>
<evidence type="ECO:0000256" key="7">
    <source>
        <dbReference type="ARBA" id="ARBA00023054"/>
    </source>
</evidence>
<dbReference type="PANTHER" id="PTHR45783:SF3">
    <property type="entry name" value="KINESIN LIGHT CHAIN"/>
    <property type="match status" value="1"/>
</dbReference>
<proteinExistence type="inferred from homology"/>
<evidence type="ECO:0000256" key="6">
    <source>
        <dbReference type="ARBA" id="ARBA00022803"/>
    </source>
</evidence>
<comment type="subcellular location">
    <subcellularLocation>
        <location evidence="1">Cytoplasm</location>
        <location evidence="1">Cytoskeleton</location>
    </subcellularLocation>
</comment>
<accession>A0ABM4B4C1</accession>
<keyword evidence="5" id="KW-0677">Repeat</keyword>
<dbReference type="InterPro" id="IPR002151">
    <property type="entry name" value="Kinesin_light"/>
</dbReference>
<keyword evidence="4" id="KW-0493">Microtubule</keyword>
<evidence type="ECO:0000256" key="8">
    <source>
        <dbReference type="ARBA" id="ARBA00023175"/>
    </source>
</evidence>
<dbReference type="Gene3D" id="1.25.40.10">
    <property type="entry name" value="Tetratricopeptide repeat domain"/>
    <property type="match status" value="3"/>
</dbReference>
<evidence type="ECO:0000313" key="12">
    <source>
        <dbReference type="RefSeq" id="XP_065643681.1"/>
    </source>
</evidence>
<dbReference type="Pfam" id="PF13424">
    <property type="entry name" value="TPR_12"/>
    <property type="match status" value="4"/>
</dbReference>
<keyword evidence="3" id="KW-0963">Cytoplasm</keyword>
<dbReference type="Pfam" id="PF13374">
    <property type="entry name" value="TPR_10"/>
    <property type="match status" value="2"/>
</dbReference>
<organism evidence="11 12">
    <name type="scientific">Hydra vulgaris</name>
    <name type="common">Hydra</name>
    <name type="synonym">Hydra attenuata</name>
    <dbReference type="NCBI Taxonomy" id="6087"/>
    <lineage>
        <taxon>Eukaryota</taxon>
        <taxon>Metazoa</taxon>
        <taxon>Cnidaria</taxon>
        <taxon>Hydrozoa</taxon>
        <taxon>Hydroidolina</taxon>
        <taxon>Anthoathecata</taxon>
        <taxon>Aplanulata</taxon>
        <taxon>Hydridae</taxon>
        <taxon>Hydra</taxon>
    </lineage>
</organism>
<evidence type="ECO:0000256" key="1">
    <source>
        <dbReference type="ARBA" id="ARBA00004245"/>
    </source>
</evidence>
<keyword evidence="6" id="KW-0802">TPR repeat</keyword>
<keyword evidence="9" id="KW-0206">Cytoskeleton</keyword>
<evidence type="ECO:0000256" key="2">
    <source>
        <dbReference type="ARBA" id="ARBA00009622"/>
    </source>
</evidence>
<evidence type="ECO:0000256" key="9">
    <source>
        <dbReference type="ARBA" id="ARBA00023212"/>
    </source>
</evidence>
<evidence type="ECO:0000259" key="10">
    <source>
        <dbReference type="Pfam" id="PF00931"/>
    </source>
</evidence>
<dbReference type="InterPro" id="IPR011990">
    <property type="entry name" value="TPR-like_helical_dom_sf"/>
</dbReference>
<reference evidence="12" key="2">
    <citation type="submission" date="2025-08" db="UniProtKB">
        <authorList>
            <consortium name="RefSeq"/>
        </authorList>
    </citation>
    <scope>IDENTIFICATION</scope>
</reference>
<keyword evidence="7" id="KW-0175">Coiled coil</keyword>
<dbReference type="SMART" id="SM00028">
    <property type="entry name" value="TPR"/>
    <property type="match status" value="10"/>
</dbReference>
<gene>
    <name evidence="12" type="primary">LOC136075178</name>
</gene>
<dbReference type="Proteomes" id="UP001652625">
    <property type="component" value="Chromosome 01"/>
</dbReference>
<feature type="domain" description="NB-ARC" evidence="10">
    <location>
        <begin position="33"/>
        <end position="189"/>
    </location>
</feature>
<dbReference type="InterPro" id="IPR002182">
    <property type="entry name" value="NB-ARC"/>
</dbReference>
<evidence type="ECO:0000256" key="4">
    <source>
        <dbReference type="ARBA" id="ARBA00022701"/>
    </source>
</evidence>
<reference evidence="11" key="1">
    <citation type="submission" date="2025-05" db="UniProtKB">
        <authorList>
            <consortium name="RefSeq"/>
        </authorList>
    </citation>
    <scope>NUCLEOTIDE SEQUENCE [LARGE SCALE GENOMIC DNA]</scope>
</reference>
<evidence type="ECO:0000256" key="3">
    <source>
        <dbReference type="ARBA" id="ARBA00022490"/>
    </source>
</evidence>
<dbReference type="RefSeq" id="XP_065643681.1">
    <property type="nucleotide sequence ID" value="XM_065787609.1"/>
</dbReference>
<dbReference type="Gene3D" id="3.40.50.300">
    <property type="entry name" value="P-loop containing nucleotide triphosphate hydrolases"/>
    <property type="match status" value="1"/>
</dbReference>